<dbReference type="SUPFAM" id="SSF46689">
    <property type="entry name" value="Homeodomain-like"/>
    <property type="match status" value="2"/>
</dbReference>
<feature type="region of interest" description="Disordered" evidence="6">
    <location>
        <begin position="72"/>
        <end position="91"/>
    </location>
</feature>
<proteinExistence type="predicted"/>
<evidence type="ECO:0000313" key="11">
    <source>
        <dbReference type="Proteomes" id="UP000467841"/>
    </source>
</evidence>
<keyword evidence="2" id="KW-0805">Transcription regulation</keyword>
<evidence type="ECO:0000256" key="5">
    <source>
        <dbReference type="ARBA" id="ARBA00023242"/>
    </source>
</evidence>
<gene>
    <name evidence="10" type="ORF">MERR_LOCUS10475</name>
</gene>
<dbReference type="PANTHER" id="PTHR44042:SF15">
    <property type="entry name" value="DUPLICATED HOMEODOMAIN-LIKE SUPERFAMILY PROTEIN"/>
    <property type="match status" value="1"/>
</dbReference>
<dbReference type="SMART" id="SM00717">
    <property type="entry name" value="SANT"/>
    <property type="match status" value="2"/>
</dbReference>
<name>A0A6D2I598_9BRAS</name>
<evidence type="ECO:0000256" key="1">
    <source>
        <dbReference type="ARBA" id="ARBA00004123"/>
    </source>
</evidence>
<feature type="compositionally biased region" description="Basic and acidic residues" evidence="6">
    <location>
        <begin position="78"/>
        <end position="91"/>
    </location>
</feature>
<dbReference type="InterPro" id="IPR017930">
    <property type="entry name" value="Myb_dom"/>
</dbReference>
<dbReference type="PROSITE" id="PS50090">
    <property type="entry name" value="MYB_LIKE"/>
    <property type="match status" value="1"/>
</dbReference>
<keyword evidence="3" id="KW-0238">DNA-binding</keyword>
<dbReference type="GO" id="GO:0005634">
    <property type="term" value="C:nucleus"/>
    <property type="evidence" value="ECO:0007669"/>
    <property type="project" value="UniProtKB-SubCell"/>
</dbReference>
<evidence type="ECO:0000256" key="6">
    <source>
        <dbReference type="SAM" id="MobiDB-lite"/>
    </source>
</evidence>
<keyword evidence="11" id="KW-1185">Reference proteome</keyword>
<organism evidence="10 11">
    <name type="scientific">Microthlaspi erraticum</name>
    <dbReference type="NCBI Taxonomy" id="1685480"/>
    <lineage>
        <taxon>Eukaryota</taxon>
        <taxon>Viridiplantae</taxon>
        <taxon>Streptophyta</taxon>
        <taxon>Embryophyta</taxon>
        <taxon>Tracheophyta</taxon>
        <taxon>Spermatophyta</taxon>
        <taxon>Magnoliopsida</taxon>
        <taxon>eudicotyledons</taxon>
        <taxon>Gunneridae</taxon>
        <taxon>Pentapetalae</taxon>
        <taxon>rosids</taxon>
        <taxon>malvids</taxon>
        <taxon>Brassicales</taxon>
        <taxon>Brassicaceae</taxon>
        <taxon>Coluteocarpeae</taxon>
        <taxon>Microthlaspi</taxon>
    </lineage>
</organism>
<evidence type="ECO:0000259" key="7">
    <source>
        <dbReference type="PROSITE" id="PS50090"/>
    </source>
</evidence>
<dbReference type="InterPro" id="IPR009057">
    <property type="entry name" value="Homeodomain-like_sf"/>
</dbReference>
<dbReference type="Gene3D" id="1.10.10.60">
    <property type="entry name" value="Homeodomain-like"/>
    <property type="match status" value="2"/>
</dbReference>
<dbReference type="CDD" id="cd00167">
    <property type="entry name" value="SANT"/>
    <property type="match status" value="1"/>
</dbReference>
<dbReference type="PANTHER" id="PTHR44042">
    <property type="entry name" value="DUPLICATED HOMEODOMAIN-LIKE SUPERFAMILY PROTEIN-RELATED"/>
    <property type="match status" value="1"/>
</dbReference>
<feature type="region of interest" description="Disordered" evidence="6">
    <location>
        <begin position="137"/>
        <end position="189"/>
    </location>
</feature>
<dbReference type="Pfam" id="PF00249">
    <property type="entry name" value="Myb_DNA-binding"/>
    <property type="match status" value="1"/>
</dbReference>
<evidence type="ECO:0000313" key="10">
    <source>
        <dbReference type="EMBL" id="CAA7023240.1"/>
    </source>
</evidence>
<dbReference type="InterPro" id="IPR006447">
    <property type="entry name" value="Myb_dom_plants"/>
</dbReference>
<reference evidence="10" key="1">
    <citation type="submission" date="2020-01" db="EMBL/GenBank/DDBJ databases">
        <authorList>
            <person name="Mishra B."/>
        </authorList>
    </citation>
    <scope>NUCLEOTIDE SEQUENCE [LARGE SCALE GENOMIC DNA]</scope>
</reference>
<keyword evidence="5" id="KW-0539">Nucleus</keyword>
<dbReference type="NCBIfam" id="TIGR01557">
    <property type="entry name" value="myb_SHAQKYF"/>
    <property type="match status" value="1"/>
</dbReference>
<sequence>MVWSREGDKRFEEALVRFPEDTPERWEKIAEYLKMPVAEVMMSYEDLVHDIELIESDQISVDYSAETESSKMLSQIESKNKENERKRGVAWSPEEHGSFLEGLEKYGKGDWKRISRDFVRTRTATQVASHAQKYYERQGKPRKRSSIHDTTWVDAADTGTVPGSNLESMTKPHFDDQMPPEYSHDYFGL</sequence>
<evidence type="ECO:0008006" key="12">
    <source>
        <dbReference type="Google" id="ProtNLM"/>
    </source>
</evidence>
<feature type="domain" description="HTH myb-type" evidence="9">
    <location>
        <begin position="83"/>
        <end position="139"/>
    </location>
</feature>
<feature type="domain" description="Myb-like" evidence="7">
    <location>
        <begin position="83"/>
        <end position="135"/>
    </location>
</feature>
<accession>A0A6D2I598</accession>
<feature type="domain" description="SANT" evidence="8">
    <location>
        <begin position="86"/>
        <end position="139"/>
    </location>
</feature>
<dbReference type="PROSITE" id="PS51293">
    <property type="entry name" value="SANT"/>
    <property type="match status" value="1"/>
</dbReference>
<dbReference type="GO" id="GO:0003677">
    <property type="term" value="F:DNA binding"/>
    <property type="evidence" value="ECO:0007669"/>
    <property type="project" value="UniProtKB-KW"/>
</dbReference>
<dbReference type="InterPro" id="IPR001005">
    <property type="entry name" value="SANT/Myb"/>
</dbReference>
<evidence type="ECO:0000256" key="3">
    <source>
        <dbReference type="ARBA" id="ARBA00023125"/>
    </source>
</evidence>
<keyword evidence="4" id="KW-0804">Transcription</keyword>
<evidence type="ECO:0000256" key="4">
    <source>
        <dbReference type="ARBA" id="ARBA00023163"/>
    </source>
</evidence>
<evidence type="ECO:0000259" key="9">
    <source>
        <dbReference type="PROSITE" id="PS51294"/>
    </source>
</evidence>
<dbReference type="InterPro" id="IPR017884">
    <property type="entry name" value="SANT_dom"/>
</dbReference>
<dbReference type="GO" id="GO:0010468">
    <property type="term" value="P:regulation of gene expression"/>
    <property type="evidence" value="ECO:0007669"/>
    <property type="project" value="UniProtKB-ARBA"/>
</dbReference>
<evidence type="ECO:0000259" key="8">
    <source>
        <dbReference type="PROSITE" id="PS51293"/>
    </source>
</evidence>
<evidence type="ECO:0000256" key="2">
    <source>
        <dbReference type="ARBA" id="ARBA00023015"/>
    </source>
</evidence>
<dbReference type="OrthoDB" id="118550at2759"/>
<dbReference type="AlphaFoldDB" id="A0A6D2I598"/>
<protein>
    <recommendedName>
        <fullName evidence="12">HTH myb-type domain-containing protein</fullName>
    </recommendedName>
</protein>
<comment type="caution">
    <text evidence="10">The sequence shown here is derived from an EMBL/GenBank/DDBJ whole genome shotgun (WGS) entry which is preliminary data.</text>
</comment>
<dbReference type="EMBL" id="CACVBM020000777">
    <property type="protein sequence ID" value="CAA7023240.1"/>
    <property type="molecule type" value="Genomic_DNA"/>
</dbReference>
<dbReference type="FunFam" id="1.10.10.60:FF:000009">
    <property type="entry name" value="transcription factor MYB1R1"/>
    <property type="match status" value="1"/>
</dbReference>
<dbReference type="PROSITE" id="PS51294">
    <property type="entry name" value="HTH_MYB"/>
    <property type="match status" value="1"/>
</dbReference>
<dbReference type="Proteomes" id="UP000467841">
    <property type="component" value="Unassembled WGS sequence"/>
</dbReference>
<comment type="subcellular location">
    <subcellularLocation>
        <location evidence="1">Nucleus</location>
    </subcellularLocation>
</comment>